<dbReference type="EMBL" id="GBRH01163251">
    <property type="protein sequence ID" value="JAE34645.1"/>
    <property type="molecule type" value="Transcribed_RNA"/>
</dbReference>
<reference evidence="1" key="2">
    <citation type="journal article" date="2015" name="Data Brief">
        <title>Shoot transcriptome of the giant reed, Arundo donax.</title>
        <authorList>
            <person name="Barrero R.A."/>
            <person name="Guerrero F.D."/>
            <person name="Moolhuijzen P."/>
            <person name="Goolsby J.A."/>
            <person name="Tidwell J."/>
            <person name="Bellgard S.E."/>
            <person name="Bellgard M.I."/>
        </authorList>
    </citation>
    <scope>NUCLEOTIDE SEQUENCE</scope>
    <source>
        <tissue evidence="1">Shoot tissue taken approximately 20 cm above the soil surface</tissue>
    </source>
</reference>
<sequence length="27" mass="2881">MSNLVGGGKGNQSFVCLWFDMCVLAGF</sequence>
<evidence type="ECO:0000313" key="1">
    <source>
        <dbReference type="EMBL" id="JAE34645.1"/>
    </source>
</evidence>
<reference evidence="1" key="1">
    <citation type="submission" date="2014-09" db="EMBL/GenBank/DDBJ databases">
        <authorList>
            <person name="Magalhaes I.L.F."/>
            <person name="Oliveira U."/>
            <person name="Santos F.R."/>
            <person name="Vidigal T.H.D.A."/>
            <person name="Brescovit A.D."/>
            <person name="Santos A.J."/>
        </authorList>
    </citation>
    <scope>NUCLEOTIDE SEQUENCE</scope>
    <source>
        <tissue evidence="1">Shoot tissue taken approximately 20 cm above the soil surface</tissue>
    </source>
</reference>
<name>A0A0A9HBX1_ARUDO</name>
<organism evidence="1">
    <name type="scientific">Arundo donax</name>
    <name type="common">Giant reed</name>
    <name type="synonym">Donax arundinaceus</name>
    <dbReference type="NCBI Taxonomy" id="35708"/>
    <lineage>
        <taxon>Eukaryota</taxon>
        <taxon>Viridiplantae</taxon>
        <taxon>Streptophyta</taxon>
        <taxon>Embryophyta</taxon>
        <taxon>Tracheophyta</taxon>
        <taxon>Spermatophyta</taxon>
        <taxon>Magnoliopsida</taxon>
        <taxon>Liliopsida</taxon>
        <taxon>Poales</taxon>
        <taxon>Poaceae</taxon>
        <taxon>PACMAD clade</taxon>
        <taxon>Arundinoideae</taxon>
        <taxon>Arundineae</taxon>
        <taxon>Arundo</taxon>
    </lineage>
</organism>
<protein>
    <submittedName>
        <fullName evidence="1">Uncharacterized protein</fullName>
    </submittedName>
</protein>
<proteinExistence type="predicted"/>
<accession>A0A0A9HBX1</accession>
<dbReference type="AlphaFoldDB" id="A0A0A9HBX1"/>